<dbReference type="Proteomes" id="UP000053097">
    <property type="component" value="Unassembled WGS sequence"/>
</dbReference>
<gene>
    <name evidence="1" type="ORF">X777_15885</name>
</gene>
<dbReference type="EMBL" id="KK107109">
    <property type="protein sequence ID" value="EZA59242.1"/>
    <property type="molecule type" value="Genomic_DNA"/>
</dbReference>
<evidence type="ECO:0000313" key="1">
    <source>
        <dbReference type="EMBL" id="EZA59242.1"/>
    </source>
</evidence>
<evidence type="ECO:0000313" key="2">
    <source>
        <dbReference type="Proteomes" id="UP000053097"/>
    </source>
</evidence>
<name>A0A026WTA3_OOCBI</name>
<keyword evidence="2" id="KW-1185">Reference proteome</keyword>
<organism evidence="1 2">
    <name type="scientific">Ooceraea biroi</name>
    <name type="common">Clonal raider ant</name>
    <name type="synonym">Cerapachys biroi</name>
    <dbReference type="NCBI Taxonomy" id="2015173"/>
    <lineage>
        <taxon>Eukaryota</taxon>
        <taxon>Metazoa</taxon>
        <taxon>Ecdysozoa</taxon>
        <taxon>Arthropoda</taxon>
        <taxon>Hexapoda</taxon>
        <taxon>Insecta</taxon>
        <taxon>Pterygota</taxon>
        <taxon>Neoptera</taxon>
        <taxon>Endopterygota</taxon>
        <taxon>Hymenoptera</taxon>
        <taxon>Apocrita</taxon>
        <taxon>Aculeata</taxon>
        <taxon>Formicoidea</taxon>
        <taxon>Formicidae</taxon>
        <taxon>Dorylinae</taxon>
        <taxon>Ooceraea</taxon>
    </lineage>
</organism>
<sequence length="57" mass="6331">MLKTILNTFSHQLISLLRAHTHAHTHLTKESPSKRFAASVAQNSLLAMDIQPVTLNP</sequence>
<reference evidence="1 2" key="1">
    <citation type="journal article" date="2014" name="Curr. Biol.">
        <title>The genome of the clonal raider ant Cerapachys biroi.</title>
        <authorList>
            <person name="Oxley P.R."/>
            <person name="Ji L."/>
            <person name="Fetter-Pruneda I."/>
            <person name="McKenzie S.K."/>
            <person name="Li C."/>
            <person name="Hu H."/>
            <person name="Zhang G."/>
            <person name="Kronauer D.J."/>
        </authorList>
    </citation>
    <scope>NUCLEOTIDE SEQUENCE [LARGE SCALE GENOMIC DNA]</scope>
</reference>
<accession>A0A026WTA3</accession>
<dbReference type="AlphaFoldDB" id="A0A026WTA3"/>
<protein>
    <submittedName>
        <fullName evidence="1">Uncharacterized protein</fullName>
    </submittedName>
</protein>
<proteinExistence type="predicted"/>